<gene>
    <name evidence="1" type="ORF">F383_37411</name>
</gene>
<evidence type="ECO:0000313" key="2">
    <source>
        <dbReference type="Proteomes" id="UP000032142"/>
    </source>
</evidence>
<evidence type="ECO:0000313" key="1">
    <source>
        <dbReference type="EMBL" id="KHF98189.1"/>
    </source>
</evidence>
<dbReference type="EMBL" id="JRRC01031252">
    <property type="protein sequence ID" value="KHF98189.1"/>
    <property type="molecule type" value="Genomic_DNA"/>
</dbReference>
<comment type="caution">
    <text evidence="1">The sequence shown here is derived from an EMBL/GenBank/DDBJ whole genome shotgun (WGS) entry which is preliminary data.</text>
</comment>
<proteinExistence type="predicted"/>
<reference evidence="2" key="1">
    <citation type="submission" date="2014-09" db="EMBL/GenBank/DDBJ databases">
        <authorList>
            <person name="Mudge J."/>
            <person name="Ramaraj T."/>
            <person name="Lindquist I.E."/>
            <person name="Bharti A.K."/>
            <person name="Sundararajan A."/>
            <person name="Cameron C.T."/>
            <person name="Woodward J.E."/>
            <person name="May G.D."/>
            <person name="Brubaker C."/>
            <person name="Broadhvest J."/>
            <person name="Wilkins T.A."/>
        </authorList>
    </citation>
    <scope>NUCLEOTIDE SEQUENCE</scope>
    <source>
        <strain evidence="2">cv. AKA8401</strain>
    </source>
</reference>
<protein>
    <submittedName>
        <fullName evidence="1">Uncharacterized protein</fullName>
    </submittedName>
</protein>
<keyword evidence="2" id="KW-1185">Reference proteome</keyword>
<dbReference type="Proteomes" id="UP000032142">
    <property type="component" value="Unassembled WGS sequence"/>
</dbReference>
<accession>A0A0B0MBP4</accession>
<organism evidence="1 2">
    <name type="scientific">Gossypium arboreum</name>
    <name type="common">Tree cotton</name>
    <name type="synonym">Gossypium nanking</name>
    <dbReference type="NCBI Taxonomy" id="29729"/>
    <lineage>
        <taxon>Eukaryota</taxon>
        <taxon>Viridiplantae</taxon>
        <taxon>Streptophyta</taxon>
        <taxon>Embryophyta</taxon>
        <taxon>Tracheophyta</taxon>
        <taxon>Spermatophyta</taxon>
        <taxon>Magnoliopsida</taxon>
        <taxon>eudicotyledons</taxon>
        <taxon>Gunneridae</taxon>
        <taxon>Pentapetalae</taxon>
        <taxon>rosids</taxon>
        <taxon>malvids</taxon>
        <taxon>Malvales</taxon>
        <taxon>Malvaceae</taxon>
        <taxon>Malvoideae</taxon>
        <taxon>Gossypium</taxon>
    </lineage>
</organism>
<name>A0A0B0MBP4_GOSAR</name>
<sequence>MSEVHESGYLK</sequence>